<dbReference type="OrthoDB" id="995477at2759"/>
<dbReference type="GO" id="GO:0003735">
    <property type="term" value="F:structural constituent of ribosome"/>
    <property type="evidence" value="ECO:0007669"/>
    <property type="project" value="TreeGrafter"/>
</dbReference>
<dbReference type="FunFam" id="1.10.10.650:FF:000001">
    <property type="entry name" value="S1 RNA-binding domain 1"/>
    <property type="match status" value="1"/>
</dbReference>
<protein>
    <recommendedName>
        <fullName evidence="6">YqgF/RNase H-like domain-containing protein</fullName>
    </recommendedName>
</protein>
<proteinExistence type="predicted"/>
<gene>
    <name evidence="4" type="ORF">DNTS_035384</name>
</gene>
<evidence type="ECO:0000259" key="3">
    <source>
        <dbReference type="Pfam" id="PF16921"/>
    </source>
</evidence>
<sequence length="494" mass="55614">TSHQKDDGEELEEWLPNVDECKNKATRLKGTVEPAAIKATKRVAKPKEPKQPKVKAERKPRVARVPKVKKEKLTVEQQGEDALSPKAGLQQVHRLSIHLSSVDPAIHRDFPDEGPSCSQTLPKMKKEEPDDSFTFEEPAQKKQKTTNASLGRPIKLKSANVSVEDFQMNWDPIRVLAERTGVQQWVCMNIAQLLQEENTIPFMVRYRKELIDHMDADAVRDVQLSLEELRSVAKKSRTVAQTLKKEGVLNSELEMALKNCTTPDEIDHVYAPYKKGSKLSKARRAKELGLEPVALALLKVPQMLDLHTSIQPNTKVSSGVLEILADMIAKDKETLTYVQSLCDKSAVTIHSSVSKTALKEQQSQQTINRGENLKILTVKVNIPDWVKNDFCRWCINIRTRLTACAEKESIAMFVRNLRQRLLMCPVRGKVIMAIDPGFNHGCKLAILSPTSQIMHTDVVCQTIAIGNGKACRETEAFVNDLIKQRFFNPLDVSY</sequence>
<dbReference type="Pfam" id="PF09371">
    <property type="entry name" value="Tex_N"/>
    <property type="match status" value="1"/>
</dbReference>
<dbReference type="GO" id="GO:0006139">
    <property type="term" value="P:nucleobase-containing compound metabolic process"/>
    <property type="evidence" value="ECO:0007669"/>
    <property type="project" value="InterPro"/>
</dbReference>
<dbReference type="GO" id="GO:0003729">
    <property type="term" value="F:mRNA binding"/>
    <property type="evidence" value="ECO:0007669"/>
    <property type="project" value="TreeGrafter"/>
</dbReference>
<dbReference type="InterPro" id="IPR037027">
    <property type="entry name" value="YqgF/RNaseH-like_dom_sf"/>
</dbReference>
<feature type="compositionally biased region" description="Basic and acidic residues" evidence="1">
    <location>
        <begin position="45"/>
        <end position="60"/>
    </location>
</feature>
<organism evidence="4 5">
    <name type="scientific">Danionella cerebrum</name>
    <dbReference type="NCBI Taxonomy" id="2873325"/>
    <lineage>
        <taxon>Eukaryota</taxon>
        <taxon>Metazoa</taxon>
        <taxon>Chordata</taxon>
        <taxon>Craniata</taxon>
        <taxon>Vertebrata</taxon>
        <taxon>Euteleostomi</taxon>
        <taxon>Actinopterygii</taxon>
        <taxon>Neopterygii</taxon>
        <taxon>Teleostei</taxon>
        <taxon>Ostariophysi</taxon>
        <taxon>Cypriniformes</taxon>
        <taxon>Danionidae</taxon>
        <taxon>Danioninae</taxon>
        <taxon>Danionella</taxon>
    </lineage>
</organism>
<dbReference type="SUPFAM" id="SSF53098">
    <property type="entry name" value="Ribonuclease H-like"/>
    <property type="match status" value="1"/>
</dbReference>
<dbReference type="InterPro" id="IPR050437">
    <property type="entry name" value="Ribos_protein_bS1-like"/>
</dbReference>
<dbReference type="InterPro" id="IPR012337">
    <property type="entry name" value="RNaseH-like_sf"/>
</dbReference>
<dbReference type="InterPro" id="IPR023323">
    <property type="entry name" value="Tex-like_dom_sf"/>
</dbReference>
<dbReference type="EMBL" id="SRMA01025765">
    <property type="protein sequence ID" value="TRY91200.1"/>
    <property type="molecule type" value="Genomic_DNA"/>
</dbReference>
<dbReference type="InterPro" id="IPR032639">
    <property type="entry name" value="Tex_YqgF"/>
</dbReference>
<feature type="region of interest" description="Disordered" evidence="1">
    <location>
        <begin position="106"/>
        <end position="151"/>
    </location>
</feature>
<dbReference type="PANTHER" id="PTHR10724:SF10">
    <property type="entry name" value="S1 RNA-BINDING DOMAIN-CONTAINING PROTEIN 1"/>
    <property type="match status" value="1"/>
</dbReference>
<feature type="domain" description="Tex protein YqgF-like" evidence="3">
    <location>
        <begin position="429"/>
        <end position="460"/>
    </location>
</feature>
<dbReference type="PANTHER" id="PTHR10724">
    <property type="entry name" value="30S RIBOSOMAL PROTEIN S1"/>
    <property type="match status" value="1"/>
</dbReference>
<reference evidence="4 5" key="1">
    <citation type="journal article" date="2019" name="Sci. Data">
        <title>Hybrid genome assembly and annotation of Danionella translucida.</title>
        <authorList>
            <person name="Kadobianskyi M."/>
            <person name="Schulze L."/>
            <person name="Schuelke M."/>
            <person name="Judkewitz B."/>
        </authorList>
    </citation>
    <scope>NUCLEOTIDE SEQUENCE [LARGE SCALE GENOMIC DNA]</scope>
    <source>
        <strain evidence="4 5">Bolton</strain>
    </source>
</reference>
<dbReference type="GO" id="GO:0006412">
    <property type="term" value="P:translation"/>
    <property type="evidence" value="ECO:0007669"/>
    <property type="project" value="TreeGrafter"/>
</dbReference>
<dbReference type="SUPFAM" id="SSF158832">
    <property type="entry name" value="Tex N-terminal region-like"/>
    <property type="match status" value="1"/>
</dbReference>
<dbReference type="Gene3D" id="3.30.420.140">
    <property type="entry name" value="YqgF/RNase H-like domain"/>
    <property type="match status" value="1"/>
</dbReference>
<evidence type="ECO:0000256" key="1">
    <source>
        <dbReference type="SAM" id="MobiDB-lite"/>
    </source>
</evidence>
<feature type="region of interest" description="Disordered" evidence="1">
    <location>
        <begin position="41"/>
        <end position="63"/>
    </location>
</feature>
<accession>A0A553QMI3</accession>
<evidence type="ECO:0008006" key="6">
    <source>
        <dbReference type="Google" id="ProtNLM"/>
    </source>
</evidence>
<dbReference type="STRING" id="623744.A0A553QMI3"/>
<comment type="caution">
    <text evidence="4">The sequence shown here is derived from an EMBL/GenBank/DDBJ whole genome shotgun (WGS) entry which is preliminary data.</text>
</comment>
<dbReference type="Pfam" id="PF16921">
    <property type="entry name" value="Tex_YqgF"/>
    <property type="match status" value="1"/>
</dbReference>
<evidence type="ECO:0000259" key="2">
    <source>
        <dbReference type="Pfam" id="PF09371"/>
    </source>
</evidence>
<feature type="non-terminal residue" evidence="4">
    <location>
        <position position="1"/>
    </location>
</feature>
<dbReference type="Gene3D" id="1.10.10.650">
    <property type="entry name" value="RuvA domain 2-like"/>
    <property type="match status" value="1"/>
</dbReference>
<feature type="non-terminal residue" evidence="4">
    <location>
        <position position="494"/>
    </location>
</feature>
<evidence type="ECO:0000313" key="5">
    <source>
        <dbReference type="Proteomes" id="UP000316079"/>
    </source>
</evidence>
<dbReference type="InterPro" id="IPR018974">
    <property type="entry name" value="Tex-like_N"/>
</dbReference>
<dbReference type="Proteomes" id="UP000316079">
    <property type="component" value="Unassembled WGS sequence"/>
</dbReference>
<dbReference type="AlphaFoldDB" id="A0A553QMI3"/>
<name>A0A553QMI3_9TELE</name>
<dbReference type="Gene3D" id="1.10.3500.10">
    <property type="entry name" value="Tex N-terminal region-like"/>
    <property type="match status" value="1"/>
</dbReference>
<keyword evidence="5" id="KW-1185">Reference proteome</keyword>
<dbReference type="InterPro" id="IPR023319">
    <property type="entry name" value="Tex-like_HTH_dom_sf"/>
</dbReference>
<feature type="domain" description="Tex-like protein N-terminal" evidence="2">
    <location>
        <begin position="172"/>
        <end position="243"/>
    </location>
</feature>
<evidence type="ECO:0000313" key="4">
    <source>
        <dbReference type="EMBL" id="TRY91200.1"/>
    </source>
</evidence>